<dbReference type="Proteomes" id="UP001363151">
    <property type="component" value="Unassembled WGS sequence"/>
</dbReference>
<evidence type="ECO:0000313" key="4">
    <source>
        <dbReference type="Proteomes" id="UP001363151"/>
    </source>
</evidence>
<feature type="domain" description="GST C-terminal" evidence="2">
    <location>
        <begin position="92"/>
        <end position="227"/>
    </location>
</feature>
<accession>A0ABR1GCI4</accession>
<comment type="caution">
    <text evidence="3">The sequence shown here is derived from an EMBL/GenBank/DDBJ whole genome shotgun (WGS) entry which is preliminary data.</text>
</comment>
<dbReference type="PROSITE" id="PS50405">
    <property type="entry name" value="GST_CTER"/>
    <property type="match status" value="1"/>
</dbReference>
<name>A0ABR1GCI4_AURAN</name>
<evidence type="ECO:0000256" key="1">
    <source>
        <dbReference type="SAM" id="SignalP"/>
    </source>
</evidence>
<feature type="signal peptide" evidence="1">
    <location>
        <begin position="1"/>
        <end position="17"/>
    </location>
</feature>
<dbReference type="EMBL" id="JBBJCI010000035">
    <property type="protein sequence ID" value="KAK7253537.1"/>
    <property type="molecule type" value="Genomic_DNA"/>
</dbReference>
<dbReference type="Gene3D" id="1.20.1050.10">
    <property type="match status" value="1"/>
</dbReference>
<sequence>MARRLLLLAALHLTTTASLTFGRGAGPKCDQVWLALEAKGVAYATERRDDDAPVVRWDDGSETAGPLPIMERLDKECDAGARLFVRPRAGIDRVRDTNLRFRPIFPRNTRDSVGAPFMYKEDGSPTSLDSIRVTLEETDELLEENAEGDFFAGDALTAVDCAWAPYLARMAVQVPLLHGHYARSAEEYPALHRWFEAVEAELPCFGPWLDDMAAAWRDALDEPPGGFLATTEDVAREAGRAVVEIDPWREGSPKKASKAQIADLTRGLF</sequence>
<organism evidence="3 4">
    <name type="scientific">Aureococcus anophagefferens</name>
    <name type="common">Harmful bloom alga</name>
    <dbReference type="NCBI Taxonomy" id="44056"/>
    <lineage>
        <taxon>Eukaryota</taxon>
        <taxon>Sar</taxon>
        <taxon>Stramenopiles</taxon>
        <taxon>Ochrophyta</taxon>
        <taxon>Pelagophyceae</taxon>
        <taxon>Pelagomonadales</taxon>
        <taxon>Pelagomonadaceae</taxon>
        <taxon>Aureococcus</taxon>
    </lineage>
</organism>
<proteinExistence type="predicted"/>
<keyword evidence="1" id="KW-0732">Signal</keyword>
<dbReference type="Pfam" id="PF13410">
    <property type="entry name" value="GST_C_2"/>
    <property type="match status" value="1"/>
</dbReference>
<reference evidence="3 4" key="1">
    <citation type="submission" date="2024-03" db="EMBL/GenBank/DDBJ databases">
        <title>Aureococcus anophagefferens CCMP1851 and Kratosvirus quantuckense: Draft genome of a second virus-susceptible host strain in the model system.</title>
        <authorList>
            <person name="Chase E."/>
            <person name="Truchon A.R."/>
            <person name="Schepens W."/>
            <person name="Wilhelm S.W."/>
        </authorList>
    </citation>
    <scope>NUCLEOTIDE SEQUENCE [LARGE SCALE GENOMIC DNA]</scope>
    <source>
        <strain evidence="3 4">CCMP1851</strain>
    </source>
</reference>
<dbReference type="InterPro" id="IPR036282">
    <property type="entry name" value="Glutathione-S-Trfase_C_sf"/>
</dbReference>
<dbReference type="CDD" id="cd00299">
    <property type="entry name" value="GST_C_family"/>
    <property type="match status" value="1"/>
</dbReference>
<gene>
    <name evidence="3" type="ORF">SO694_000011122</name>
</gene>
<feature type="chain" id="PRO_5046421524" description="GST C-terminal domain-containing protein" evidence="1">
    <location>
        <begin position="18"/>
        <end position="269"/>
    </location>
</feature>
<dbReference type="SUPFAM" id="SSF47616">
    <property type="entry name" value="GST C-terminal domain-like"/>
    <property type="match status" value="1"/>
</dbReference>
<evidence type="ECO:0000259" key="2">
    <source>
        <dbReference type="PROSITE" id="PS50405"/>
    </source>
</evidence>
<protein>
    <recommendedName>
        <fullName evidence="2">GST C-terminal domain-containing protein</fullName>
    </recommendedName>
</protein>
<keyword evidence="4" id="KW-1185">Reference proteome</keyword>
<dbReference type="InterPro" id="IPR010987">
    <property type="entry name" value="Glutathione-S-Trfase_C-like"/>
</dbReference>
<evidence type="ECO:0000313" key="3">
    <source>
        <dbReference type="EMBL" id="KAK7253537.1"/>
    </source>
</evidence>